<evidence type="ECO:0008006" key="3">
    <source>
        <dbReference type="Google" id="ProtNLM"/>
    </source>
</evidence>
<dbReference type="InParanoid" id="A0A369JXE4"/>
<name>A0A369JXE4_HYPMA</name>
<protein>
    <recommendedName>
        <fullName evidence="3">F-box domain-containing protein</fullName>
    </recommendedName>
</protein>
<keyword evidence="2" id="KW-1185">Reference proteome</keyword>
<accession>A0A369JXE4</accession>
<dbReference type="OrthoDB" id="683240at2759"/>
<dbReference type="EMBL" id="LUEZ02000046">
    <property type="protein sequence ID" value="RDB23406.1"/>
    <property type="molecule type" value="Genomic_DNA"/>
</dbReference>
<gene>
    <name evidence="1" type="ORF">Hypma_009082</name>
</gene>
<reference evidence="1" key="1">
    <citation type="submission" date="2018-04" db="EMBL/GenBank/DDBJ databases">
        <title>Whole genome sequencing of Hypsizygus marmoreus.</title>
        <authorList>
            <person name="Choi I.-G."/>
            <person name="Min B."/>
            <person name="Kim J.-G."/>
            <person name="Kim S."/>
            <person name="Oh Y.-L."/>
            <person name="Kong W.-S."/>
            <person name="Park H."/>
            <person name="Jeong J."/>
            <person name="Song E.-S."/>
        </authorList>
    </citation>
    <scope>NUCLEOTIDE SEQUENCE [LARGE SCALE GENOMIC DNA]</scope>
    <source>
        <strain evidence="1">51987-8</strain>
    </source>
</reference>
<evidence type="ECO:0000313" key="2">
    <source>
        <dbReference type="Proteomes" id="UP000076154"/>
    </source>
</evidence>
<comment type="caution">
    <text evidence="1">The sequence shown here is derived from an EMBL/GenBank/DDBJ whole genome shotgun (WGS) entry which is preliminary data.</text>
</comment>
<sequence>MTSLPAEILLEIFKAACTDDGSTGRALATTSRLFHHLSKEFWFQSIAATGARQLKDLAVILTNTPPRFRRVRHLFLSNVLECSSDKKQCRMFHLKLREFWEYEAEASAAFIHLLQIVSPTLETLHIVSDIPRTSMLIPISLPRLVSMTMTGPTHIYINSNDNLPIFPALQHLSLVCFTEYPPELFEDISRQAPSLTHLFLSPERPSLHLAYDLTRAVNPAFLEAFEPLPCLSSVERIYIQPGPKPKPERNFWTQIAQQYMLAALYKLVEVDRRLVIVEGSQDNVSGREDAVWQQDSPVFA</sequence>
<organism evidence="1 2">
    <name type="scientific">Hypsizygus marmoreus</name>
    <name type="common">White beech mushroom</name>
    <name type="synonym">Agaricus marmoreus</name>
    <dbReference type="NCBI Taxonomy" id="39966"/>
    <lineage>
        <taxon>Eukaryota</taxon>
        <taxon>Fungi</taxon>
        <taxon>Dikarya</taxon>
        <taxon>Basidiomycota</taxon>
        <taxon>Agaricomycotina</taxon>
        <taxon>Agaricomycetes</taxon>
        <taxon>Agaricomycetidae</taxon>
        <taxon>Agaricales</taxon>
        <taxon>Tricholomatineae</taxon>
        <taxon>Lyophyllaceae</taxon>
        <taxon>Hypsizygus</taxon>
    </lineage>
</organism>
<evidence type="ECO:0000313" key="1">
    <source>
        <dbReference type="EMBL" id="RDB23406.1"/>
    </source>
</evidence>
<proteinExistence type="predicted"/>
<dbReference type="Proteomes" id="UP000076154">
    <property type="component" value="Unassembled WGS sequence"/>
</dbReference>
<dbReference type="AlphaFoldDB" id="A0A369JXE4"/>